<name>A0A8C4Q3U3_EPTBU</name>
<dbReference type="InterPro" id="IPR007275">
    <property type="entry name" value="YTH_domain"/>
</dbReference>
<feature type="domain" description="YTH" evidence="1">
    <location>
        <begin position="1"/>
        <end position="85"/>
    </location>
</feature>
<reference evidence="2" key="1">
    <citation type="submission" date="2025-08" db="UniProtKB">
        <authorList>
            <consortium name="Ensembl"/>
        </authorList>
    </citation>
    <scope>IDENTIFICATION</scope>
</reference>
<dbReference type="Proteomes" id="UP000694388">
    <property type="component" value="Unplaced"/>
</dbReference>
<evidence type="ECO:0000259" key="1">
    <source>
        <dbReference type="PROSITE" id="PS50882"/>
    </source>
</evidence>
<dbReference type="GO" id="GO:0003723">
    <property type="term" value="F:RNA binding"/>
    <property type="evidence" value="ECO:0007669"/>
    <property type="project" value="InterPro"/>
</dbReference>
<evidence type="ECO:0000313" key="3">
    <source>
        <dbReference type="Proteomes" id="UP000694388"/>
    </source>
</evidence>
<keyword evidence="3" id="KW-1185">Reference proteome</keyword>
<organism evidence="2 3">
    <name type="scientific">Eptatretus burgeri</name>
    <name type="common">Inshore hagfish</name>
    <dbReference type="NCBI Taxonomy" id="7764"/>
    <lineage>
        <taxon>Eukaryota</taxon>
        <taxon>Metazoa</taxon>
        <taxon>Chordata</taxon>
        <taxon>Craniata</taxon>
        <taxon>Vertebrata</taxon>
        <taxon>Cyclostomata</taxon>
        <taxon>Myxini</taxon>
        <taxon>Myxiniformes</taxon>
        <taxon>Myxinidae</taxon>
        <taxon>Eptatretinae</taxon>
        <taxon>Eptatretus</taxon>
    </lineage>
</organism>
<dbReference type="Pfam" id="PF04146">
    <property type="entry name" value="YTH"/>
    <property type="match status" value="1"/>
</dbReference>
<dbReference type="Gene3D" id="3.10.590.10">
    <property type="entry name" value="ph1033 like domains"/>
    <property type="match status" value="1"/>
</dbReference>
<accession>A0A8C4Q3U3</accession>
<proteinExistence type="predicted"/>
<dbReference type="AlphaFoldDB" id="A0A8C4Q3U3"/>
<evidence type="ECO:0000313" key="2">
    <source>
        <dbReference type="Ensembl" id="ENSEBUP00000009604.1"/>
    </source>
</evidence>
<dbReference type="Ensembl" id="ENSEBUT00000010132.1">
    <property type="protein sequence ID" value="ENSEBUP00000009604.1"/>
    <property type="gene ID" value="ENSEBUG00000006173.1"/>
</dbReference>
<reference evidence="2" key="2">
    <citation type="submission" date="2025-09" db="UniProtKB">
        <authorList>
            <consortium name="Ensembl"/>
        </authorList>
    </citation>
    <scope>IDENTIFICATION</scope>
</reference>
<dbReference type="PROSITE" id="PS50882">
    <property type="entry name" value="YTH"/>
    <property type="match status" value="1"/>
</dbReference>
<protein>
    <recommendedName>
        <fullName evidence="1">YTH domain-containing protein</fullName>
    </recommendedName>
</protein>
<sequence>MKFFFSRFHQGYAVMLSDVMTVQHVEMNAAGQSRIFRVQWQGYGDVPFSLIRCRADSWSEEKTLQTCQDGSEFEPQVGKQILRMWALPAQLEIQGTIPALNTKLGNLLYLSYLCSVSYFILSTVRPLHSGSHLLKQSLQIGSILKSKRERKMKRKEARGCKENILRSAASCSPFEA</sequence>